<evidence type="ECO:0000313" key="1">
    <source>
        <dbReference type="EMBL" id="MBC8318823.1"/>
    </source>
</evidence>
<evidence type="ECO:0000313" key="2">
    <source>
        <dbReference type="Proteomes" id="UP000614424"/>
    </source>
</evidence>
<accession>A0A8J6NGM7</accession>
<comment type="caution">
    <text evidence="1">The sequence shown here is derived from an EMBL/GenBank/DDBJ whole genome shotgun (WGS) entry which is preliminary data.</text>
</comment>
<gene>
    <name evidence="1" type="ORF">H8E41_13040</name>
</gene>
<name>A0A8J6NGM7_9BACT</name>
<proteinExistence type="predicted"/>
<dbReference type="Proteomes" id="UP000614424">
    <property type="component" value="Unassembled WGS sequence"/>
</dbReference>
<sequence>MPRNIQAVLKREKDMWRRSLSVLAVIILLSSCAFLEKTEQEALAVAGVRFQNASYYPVAHVRLIGEDFRDVVSCREVVVGTECYTDFPAGQYGGKPIAISWEQNGKTWSTGQIFIEVPEDVNRKKPTTCVVIMGNQGSYNTHFSQ</sequence>
<dbReference type="PROSITE" id="PS51257">
    <property type="entry name" value="PROKAR_LIPOPROTEIN"/>
    <property type="match status" value="1"/>
</dbReference>
<dbReference type="AlphaFoldDB" id="A0A8J6NGM7"/>
<dbReference type="EMBL" id="JACNJZ010000190">
    <property type="protein sequence ID" value="MBC8318823.1"/>
    <property type="molecule type" value="Genomic_DNA"/>
</dbReference>
<protein>
    <submittedName>
        <fullName evidence="1">Uncharacterized protein</fullName>
    </submittedName>
</protein>
<organism evidence="1 2">
    <name type="scientific">Candidatus Desulfobia pelagia</name>
    <dbReference type="NCBI Taxonomy" id="2841692"/>
    <lineage>
        <taxon>Bacteria</taxon>
        <taxon>Pseudomonadati</taxon>
        <taxon>Thermodesulfobacteriota</taxon>
        <taxon>Desulfobulbia</taxon>
        <taxon>Desulfobulbales</taxon>
        <taxon>Desulfobulbaceae</taxon>
        <taxon>Candidatus Desulfobia</taxon>
    </lineage>
</organism>
<reference evidence="1 2" key="1">
    <citation type="submission" date="2020-08" db="EMBL/GenBank/DDBJ databases">
        <title>Bridging the membrane lipid divide: bacteria of the FCB group superphylum have the potential to synthesize archaeal ether lipids.</title>
        <authorList>
            <person name="Villanueva L."/>
            <person name="Von Meijenfeldt F.A.B."/>
            <person name="Westbye A.B."/>
            <person name="Yadav S."/>
            <person name="Hopmans E.C."/>
            <person name="Dutilh B.E."/>
            <person name="Sinninghe Damste J.S."/>
        </authorList>
    </citation>
    <scope>NUCLEOTIDE SEQUENCE [LARGE SCALE GENOMIC DNA]</scope>
    <source>
        <strain evidence="1">NIOZ-UU47</strain>
    </source>
</reference>